<protein>
    <submittedName>
        <fullName evidence="3">Uncharacterized protein</fullName>
    </submittedName>
</protein>
<name>A0ABR1J792_9AGAR</name>
<accession>A0ABR1J792</accession>
<evidence type="ECO:0000313" key="4">
    <source>
        <dbReference type="Proteomes" id="UP001498398"/>
    </source>
</evidence>
<gene>
    <name evidence="3" type="ORF">VKT23_012877</name>
</gene>
<dbReference type="EMBL" id="JBANRG010000033">
    <property type="protein sequence ID" value="KAK7450568.1"/>
    <property type="molecule type" value="Genomic_DNA"/>
</dbReference>
<organism evidence="3 4">
    <name type="scientific">Marasmiellus scandens</name>
    <dbReference type="NCBI Taxonomy" id="2682957"/>
    <lineage>
        <taxon>Eukaryota</taxon>
        <taxon>Fungi</taxon>
        <taxon>Dikarya</taxon>
        <taxon>Basidiomycota</taxon>
        <taxon>Agaricomycotina</taxon>
        <taxon>Agaricomycetes</taxon>
        <taxon>Agaricomycetidae</taxon>
        <taxon>Agaricales</taxon>
        <taxon>Marasmiineae</taxon>
        <taxon>Omphalotaceae</taxon>
        <taxon>Marasmiellus</taxon>
    </lineage>
</organism>
<sequence length="321" mass="34742">MRVSVRVLSITLALTLLQLVVGAPVEEPQAGDFVKRVTTKSTTTARTTTSSVKATTTSSIKSSKTSSLSPTKTSTGTSSSVSPTSGTKKTCPAIKTVLSKSSKGKRAGVTHPPGKSNVVLFHGTEDPKSAAALEEHVDLRVIKDGDYHSTAVEGVDGGFYLTDSLFAAAQFACRKLEPKAYILEFQWNGASLPVKDYKEGTEYQTFLDYDKRKDATTRNAALDQVMKDNAMISGPMNAPGADDYLSKYFWQYAVIKQEAASKNLEHITTHEISCSAIPIGEEVDDTLYSAGQKSSPDFDKKVKELKECQEGPYDWNKAVMG</sequence>
<dbReference type="Proteomes" id="UP001498398">
    <property type="component" value="Unassembled WGS sequence"/>
</dbReference>
<feature type="region of interest" description="Disordered" evidence="1">
    <location>
        <begin position="40"/>
        <end position="88"/>
    </location>
</feature>
<keyword evidence="4" id="KW-1185">Reference proteome</keyword>
<evidence type="ECO:0000256" key="2">
    <source>
        <dbReference type="SAM" id="SignalP"/>
    </source>
</evidence>
<proteinExistence type="predicted"/>
<evidence type="ECO:0000256" key="1">
    <source>
        <dbReference type="SAM" id="MobiDB-lite"/>
    </source>
</evidence>
<reference evidence="3 4" key="1">
    <citation type="submission" date="2024-01" db="EMBL/GenBank/DDBJ databases">
        <title>A draft genome for the cacao thread blight pathogen Marasmiellus scandens.</title>
        <authorList>
            <person name="Baruah I.K."/>
            <person name="Leung J."/>
            <person name="Bukari Y."/>
            <person name="Amoako-Attah I."/>
            <person name="Meinhardt L.W."/>
            <person name="Bailey B.A."/>
            <person name="Cohen S.P."/>
        </authorList>
    </citation>
    <scope>NUCLEOTIDE SEQUENCE [LARGE SCALE GENOMIC DNA]</scope>
    <source>
        <strain evidence="3 4">GH-19</strain>
    </source>
</reference>
<feature type="signal peptide" evidence="2">
    <location>
        <begin position="1"/>
        <end position="22"/>
    </location>
</feature>
<evidence type="ECO:0000313" key="3">
    <source>
        <dbReference type="EMBL" id="KAK7450568.1"/>
    </source>
</evidence>
<feature type="chain" id="PRO_5047327097" evidence="2">
    <location>
        <begin position="23"/>
        <end position="321"/>
    </location>
</feature>
<comment type="caution">
    <text evidence="3">The sequence shown here is derived from an EMBL/GenBank/DDBJ whole genome shotgun (WGS) entry which is preliminary data.</text>
</comment>
<keyword evidence="2" id="KW-0732">Signal</keyword>